<feature type="compositionally biased region" description="Pro residues" evidence="8">
    <location>
        <begin position="9"/>
        <end position="19"/>
    </location>
</feature>
<accession>A0ABU7T8X5</accession>
<keyword evidence="7" id="KW-0627">Porphyrin biosynthesis</keyword>
<feature type="region of interest" description="Disordered" evidence="8">
    <location>
        <begin position="1"/>
        <end position="22"/>
    </location>
</feature>
<dbReference type="PROSITE" id="PS01021">
    <property type="entry name" value="COPROGEN_OXIDASE"/>
    <property type="match status" value="1"/>
</dbReference>
<dbReference type="InterPro" id="IPR001260">
    <property type="entry name" value="Coprogen_oxidase_aer"/>
</dbReference>
<dbReference type="EMBL" id="MLBY01000004">
    <property type="protein sequence ID" value="MEE7457016.1"/>
    <property type="molecule type" value="Genomic_DNA"/>
</dbReference>
<proteinExistence type="inferred from homology"/>
<evidence type="ECO:0000256" key="5">
    <source>
        <dbReference type="ARBA" id="ARBA00023002"/>
    </source>
</evidence>
<dbReference type="InterPro" id="IPR036406">
    <property type="entry name" value="Coprogen_oxidase_aer_sf"/>
</dbReference>
<evidence type="ECO:0000313" key="10">
    <source>
        <dbReference type="Proteomes" id="UP001349262"/>
    </source>
</evidence>
<gene>
    <name evidence="9" type="ORF">MRSR164_09570</name>
</gene>
<evidence type="ECO:0000256" key="1">
    <source>
        <dbReference type="ARBA" id="ARBA00005168"/>
    </source>
</evidence>
<dbReference type="PANTHER" id="PTHR10755">
    <property type="entry name" value="COPROPORPHYRINOGEN III OXIDASE, MITOCHONDRIAL"/>
    <property type="match status" value="1"/>
</dbReference>
<dbReference type="SUPFAM" id="SSF102886">
    <property type="entry name" value="Coproporphyrinogen III oxidase"/>
    <property type="match status" value="1"/>
</dbReference>
<evidence type="ECO:0000256" key="7">
    <source>
        <dbReference type="ARBA" id="ARBA00023244"/>
    </source>
</evidence>
<name>A0ABU7T8X5_9HYPH</name>
<dbReference type="InterPro" id="IPR018375">
    <property type="entry name" value="Coprogen_oxidase_CS"/>
</dbReference>
<evidence type="ECO:0000256" key="8">
    <source>
        <dbReference type="SAM" id="MobiDB-lite"/>
    </source>
</evidence>
<reference evidence="9 10" key="1">
    <citation type="journal article" date="2012" name="Genet. Mol. Biol.">
        <title>Analysis of 16S rRNA and mxaF genes revealing insights into Methylobacterium niche-specific plant association.</title>
        <authorList>
            <person name="Dourado M.N."/>
            <person name="Andreote F.D."/>
            <person name="Dini-Andreote F."/>
            <person name="Conti R."/>
            <person name="Araujo J.M."/>
            <person name="Araujo W.L."/>
        </authorList>
    </citation>
    <scope>NUCLEOTIDE SEQUENCE [LARGE SCALE GENOMIC DNA]</scope>
    <source>
        <strain evidence="9 10">SR1.6/4</strain>
    </source>
</reference>
<evidence type="ECO:0000313" key="9">
    <source>
        <dbReference type="EMBL" id="MEE7457016.1"/>
    </source>
</evidence>
<organism evidence="9 10">
    <name type="scientific">Methylobacterium radiotolerans</name>
    <dbReference type="NCBI Taxonomy" id="31998"/>
    <lineage>
        <taxon>Bacteria</taxon>
        <taxon>Pseudomonadati</taxon>
        <taxon>Pseudomonadota</taxon>
        <taxon>Alphaproteobacteria</taxon>
        <taxon>Hyphomicrobiales</taxon>
        <taxon>Methylobacteriaceae</taxon>
        <taxon>Methylobacterium</taxon>
    </lineage>
</organism>
<dbReference type="EC" id="1.3.3.3" evidence="4"/>
<dbReference type="Proteomes" id="UP001349262">
    <property type="component" value="Unassembled WGS sequence"/>
</dbReference>
<protein>
    <recommendedName>
        <fullName evidence="4">coproporphyrinogen oxidase</fullName>
        <ecNumber evidence="4">1.3.3.3</ecNumber>
    </recommendedName>
</protein>
<comment type="subunit">
    <text evidence="3">Homodimer.</text>
</comment>
<dbReference type="Pfam" id="PF01218">
    <property type="entry name" value="Coprogen_oxidas"/>
    <property type="match status" value="1"/>
</dbReference>
<dbReference type="PRINTS" id="PR00073">
    <property type="entry name" value="COPRGNOXDASE"/>
</dbReference>
<dbReference type="PANTHER" id="PTHR10755:SF0">
    <property type="entry name" value="OXYGEN-DEPENDENT COPROPORPHYRINOGEN-III OXIDASE, MITOCHONDRIAL"/>
    <property type="match status" value="1"/>
</dbReference>
<keyword evidence="10" id="KW-1185">Reference proteome</keyword>
<comment type="similarity">
    <text evidence="2">Belongs to the aerobic coproporphyrinogen-III oxidase family.</text>
</comment>
<keyword evidence="6" id="KW-0350">Heme biosynthesis</keyword>
<keyword evidence="5" id="KW-0560">Oxidoreductase</keyword>
<evidence type="ECO:0000256" key="4">
    <source>
        <dbReference type="ARBA" id="ARBA00012869"/>
    </source>
</evidence>
<dbReference type="NCBIfam" id="NF003727">
    <property type="entry name" value="PRK05330.1"/>
    <property type="match status" value="1"/>
</dbReference>
<evidence type="ECO:0000256" key="3">
    <source>
        <dbReference type="ARBA" id="ARBA00011738"/>
    </source>
</evidence>
<comment type="pathway">
    <text evidence="1">Porphyrin-containing compound metabolism; protoporphyrin-IX biosynthesis; protoporphyrinogen-IX from coproporphyrinogen-III (O2 route): step 1/1.</text>
</comment>
<sequence length="315" mass="35045">MSDATAAPTPAPEPAPLPSPDDLAALKSEAQAWFATLRDRILTALETLEDQAAGPFHPDAPEEAGTFEKTPWQRTDHSGTPGGGGVMAMLKGRVFEKAGVHISTVHGEFAPEFRAQMPGAAEDPRFFATGISLIVHPWNPNVPTVHMNTRFVVTTKAWFGGGADLTPVLDRRRTQGDPDTQFFHACLREACERHAPAADYEKYKAWCDEYFHLKHRNEPRGIGGIFYDYHWTGNPQADLAYTRDVGEAFLKAYPEIVWRNLAQGWTEADRLEQQVRRGRYVEFNLLYDRGTIFGLKTGGNVASILSSLPPTVRWP</sequence>
<comment type="caution">
    <text evidence="9">The sequence shown here is derived from an EMBL/GenBank/DDBJ whole genome shotgun (WGS) entry which is preliminary data.</text>
</comment>
<feature type="region of interest" description="Disordered" evidence="8">
    <location>
        <begin position="52"/>
        <end position="82"/>
    </location>
</feature>
<dbReference type="PIRSF" id="PIRSF000166">
    <property type="entry name" value="Coproporphyri_ox"/>
    <property type="match status" value="1"/>
</dbReference>
<evidence type="ECO:0000256" key="2">
    <source>
        <dbReference type="ARBA" id="ARBA00010644"/>
    </source>
</evidence>
<dbReference type="Gene3D" id="3.40.1500.10">
    <property type="entry name" value="Coproporphyrinogen III oxidase, aerobic"/>
    <property type="match status" value="1"/>
</dbReference>
<evidence type="ECO:0000256" key="6">
    <source>
        <dbReference type="ARBA" id="ARBA00023133"/>
    </source>
</evidence>